<reference evidence="4" key="1">
    <citation type="journal article" date="2020" name="Stud. Mycol.">
        <title>101 Dothideomycetes genomes: a test case for predicting lifestyles and emergence of pathogens.</title>
        <authorList>
            <person name="Haridas S."/>
            <person name="Albert R."/>
            <person name="Binder M."/>
            <person name="Bloem J."/>
            <person name="Labutti K."/>
            <person name="Salamov A."/>
            <person name="Andreopoulos B."/>
            <person name="Baker S."/>
            <person name="Barry K."/>
            <person name="Bills G."/>
            <person name="Bluhm B."/>
            <person name="Cannon C."/>
            <person name="Castanera R."/>
            <person name="Culley D."/>
            <person name="Daum C."/>
            <person name="Ezra D."/>
            <person name="Gonzalez J."/>
            <person name="Henrissat B."/>
            <person name="Kuo A."/>
            <person name="Liang C."/>
            <person name="Lipzen A."/>
            <person name="Lutzoni F."/>
            <person name="Magnuson J."/>
            <person name="Mondo S."/>
            <person name="Nolan M."/>
            <person name="Ohm R."/>
            <person name="Pangilinan J."/>
            <person name="Park H.-J."/>
            <person name="Ramirez L."/>
            <person name="Alfaro M."/>
            <person name="Sun H."/>
            <person name="Tritt A."/>
            <person name="Yoshinaga Y."/>
            <person name="Zwiers L.-H."/>
            <person name="Turgeon B."/>
            <person name="Goodwin S."/>
            <person name="Spatafora J."/>
            <person name="Crous P."/>
            <person name="Grigoriev I."/>
        </authorList>
    </citation>
    <scope>NUCLEOTIDE SEQUENCE</scope>
    <source>
        <strain evidence="4">CBS 175.79</strain>
    </source>
</reference>
<dbReference type="GeneID" id="54282060"/>
<dbReference type="GO" id="GO:0036121">
    <property type="term" value="F:double-stranded DNA helicase activity"/>
    <property type="evidence" value="ECO:0007669"/>
    <property type="project" value="TreeGrafter"/>
</dbReference>
<dbReference type="PROSITE" id="PS51192">
    <property type="entry name" value="HELICASE_ATP_BIND_1"/>
    <property type="match status" value="1"/>
</dbReference>
<keyword evidence="5" id="KW-1185">Reference proteome</keyword>
<dbReference type="EMBL" id="ML978076">
    <property type="protein sequence ID" value="KAF2010373.1"/>
    <property type="molecule type" value="Genomic_DNA"/>
</dbReference>
<keyword evidence="1" id="KW-0547">Nucleotide-binding</keyword>
<dbReference type="GO" id="GO:0000403">
    <property type="term" value="F:Y-form DNA binding"/>
    <property type="evidence" value="ECO:0007669"/>
    <property type="project" value="TreeGrafter"/>
</dbReference>
<dbReference type="PANTHER" id="PTHR47396">
    <property type="entry name" value="TYPE I RESTRICTION ENZYME ECOKI R PROTEIN"/>
    <property type="match status" value="1"/>
</dbReference>
<dbReference type="InterPro" id="IPR027417">
    <property type="entry name" value="P-loop_NTPase"/>
</dbReference>
<proteinExistence type="predicted"/>
<dbReference type="AlphaFoldDB" id="A0A6A5XBU6"/>
<dbReference type="GO" id="GO:0070125">
    <property type="term" value="P:mitochondrial translational elongation"/>
    <property type="evidence" value="ECO:0007669"/>
    <property type="project" value="TreeGrafter"/>
</dbReference>
<dbReference type="Pfam" id="PF04851">
    <property type="entry name" value="ResIII"/>
    <property type="match status" value="1"/>
</dbReference>
<protein>
    <submittedName>
        <fullName evidence="4">P-loop containing nucleoside triphosphate hydrolase protein</fullName>
    </submittedName>
</protein>
<dbReference type="InterPro" id="IPR001650">
    <property type="entry name" value="Helicase_C-like"/>
</dbReference>
<evidence type="ECO:0000259" key="3">
    <source>
        <dbReference type="PROSITE" id="PS51194"/>
    </source>
</evidence>
<sequence>MLRAIRHAPILSKRAGFDSARVTIRYVSSNSTGTATTSEPADVVSPLKITLREYQEECIQSVLSYLEKGHKRLGISLATGSGKTVIFTHLIDRIPAVNDASRTLVLAHRRELVEQAARHCSLAYPDKYVDIEMGNHHASGAADITVASIQSIMSGDRLLKFDPTKFKLVLVDEAHHIVSSQYLELLKHFHLRYSSDWNQVPAPALVGVSATFSRFDGRKLGAVIDHIVYHRDYVDMIEEKWLSDVMFTTVEIKADLDKVQSGANGDFQTAALSNAINTNETNELVVKTYLARAKERRSTLIFCVDLQHVADLTTKFREFGIQAEFVTGDTPKRVRSERVDAFRNEEFPVLLNCGVFTEGTDIPNIDCVILARPTKSRNLLVQMIGRGMRLHEGKQNCHVIDLVAALSTGVVSTPTLFGLDPDEIVENANVEAMTEIKARKESEAERNASLKGTTKQNVSKKLPGTVTFTDYDSVHDLIADDSNDKHIRKLSEYAWVGVGDGKYVLTTNSGNYLYLEPSENGATFSVKYYRRLPAGVKSKSPYATPKTVAQGESFEHTVHAADTFAVEVFDHMWIYKNQSWRRSRASQAQVDFLNKYRPEDDQLHPKDLTKGKAADMLTRIKHGTTGRFLKASAKKKAEDRSRERAQTLKERMQGKVMVGPLFDIS</sequence>
<dbReference type="Pfam" id="PF00271">
    <property type="entry name" value="Helicase_C"/>
    <property type="match status" value="1"/>
</dbReference>
<organism evidence="4 5">
    <name type="scientific">Aaosphaeria arxii CBS 175.79</name>
    <dbReference type="NCBI Taxonomy" id="1450172"/>
    <lineage>
        <taxon>Eukaryota</taxon>
        <taxon>Fungi</taxon>
        <taxon>Dikarya</taxon>
        <taxon>Ascomycota</taxon>
        <taxon>Pezizomycotina</taxon>
        <taxon>Dothideomycetes</taxon>
        <taxon>Pleosporomycetidae</taxon>
        <taxon>Pleosporales</taxon>
        <taxon>Pleosporales incertae sedis</taxon>
        <taxon>Aaosphaeria</taxon>
    </lineage>
</organism>
<dbReference type="CDD" id="cd18799">
    <property type="entry name" value="SF2_C_EcoAI-like"/>
    <property type="match status" value="1"/>
</dbReference>
<keyword evidence="1" id="KW-0067">ATP-binding</keyword>
<dbReference type="GO" id="GO:0061749">
    <property type="term" value="F:forked DNA-dependent helicase activity"/>
    <property type="evidence" value="ECO:0007669"/>
    <property type="project" value="TreeGrafter"/>
</dbReference>
<dbReference type="InterPro" id="IPR006935">
    <property type="entry name" value="Helicase/UvrB_N"/>
</dbReference>
<dbReference type="SMART" id="SM00490">
    <property type="entry name" value="HELICc"/>
    <property type="match status" value="1"/>
</dbReference>
<accession>A0A6A5XBU6</accession>
<dbReference type="Gene3D" id="3.40.50.300">
    <property type="entry name" value="P-loop containing nucleotide triphosphate hydrolases"/>
    <property type="match status" value="2"/>
</dbReference>
<gene>
    <name evidence="4" type="ORF">BU24DRAFT_378340</name>
</gene>
<dbReference type="OrthoDB" id="16911at2759"/>
<dbReference type="GO" id="GO:0005524">
    <property type="term" value="F:ATP binding"/>
    <property type="evidence" value="ECO:0007669"/>
    <property type="project" value="InterPro"/>
</dbReference>
<feature type="domain" description="Helicase C-terminal" evidence="3">
    <location>
        <begin position="285"/>
        <end position="444"/>
    </location>
</feature>
<dbReference type="GO" id="GO:0032042">
    <property type="term" value="P:mitochondrial DNA metabolic process"/>
    <property type="evidence" value="ECO:0007669"/>
    <property type="project" value="TreeGrafter"/>
</dbReference>
<name>A0A6A5XBU6_9PLEO</name>
<evidence type="ECO:0000313" key="4">
    <source>
        <dbReference type="EMBL" id="KAF2010373.1"/>
    </source>
</evidence>
<dbReference type="PANTHER" id="PTHR47396:SF1">
    <property type="entry name" value="ATP-DEPENDENT HELICASE IRC3-RELATED"/>
    <property type="match status" value="1"/>
</dbReference>
<evidence type="ECO:0000259" key="2">
    <source>
        <dbReference type="PROSITE" id="PS51192"/>
    </source>
</evidence>
<dbReference type="RefSeq" id="XP_033378712.1">
    <property type="nucleotide sequence ID" value="XM_033524663.1"/>
</dbReference>
<dbReference type="GO" id="GO:0016787">
    <property type="term" value="F:hydrolase activity"/>
    <property type="evidence" value="ECO:0007669"/>
    <property type="project" value="UniProtKB-KW"/>
</dbReference>
<keyword evidence="4" id="KW-0378">Hydrolase</keyword>
<dbReference type="SUPFAM" id="SSF52540">
    <property type="entry name" value="P-loop containing nucleoside triphosphate hydrolases"/>
    <property type="match status" value="1"/>
</dbReference>
<dbReference type="Proteomes" id="UP000799778">
    <property type="component" value="Unassembled WGS sequence"/>
</dbReference>
<evidence type="ECO:0000256" key="1">
    <source>
        <dbReference type="ARBA" id="ARBA00022806"/>
    </source>
</evidence>
<feature type="domain" description="Helicase ATP-binding" evidence="2">
    <location>
        <begin position="64"/>
        <end position="230"/>
    </location>
</feature>
<dbReference type="PROSITE" id="PS51194">
    <property type="entry name" value="HELICASE_CTER"/>
    <property type="match status" value="1"/>
</dbReference>
<dbReference type="InterPro" id="IPR014001">
    <property type="entry name" value="Helicase_ATP-bd"/>
</dbReference>
<dbReference type="CDD" id="cd18032">
    <property type="entry name" value="DEXHc_RE_I_III_res"/>
    <property type="match status" value="1"/>
</dbReference>
<dbReference type="GO" id="GO:0005759">
    <property type="term" value="C:mitochondrial matrix"/>
    <property type="evidence" value="ECO:0007669"/>
    <property type="project" value="TreeGrafter"/>
</dbReference>
<evidence type="ECO:0000313" key="5">
    <source>
        <dbReference type="Proteomes" id="UP000799778"/>
    </source>
</evidence>
<dbReference type="InterPro" id="IPR050742">
    <property type="entry name" value="Helicase_Restrict-Modif_Enz"/>
</dbReference>
<keyword evidence="1" id="KW-0347">Helicase</keyword>
<dbReference type="SMART" id="SM00487">
    <property type="entry name" value="DEXDc"/>
    <property type="match status" value="1"/>
</dbReference>